<feature type="region of interest" description="Disordered" evidence="1">
    <location>
        <begin position="25"/>
        <end position="69"/>
    </location>
</feature>
<dbReference type="InterPro" id="IPR003709">
    <property type="entry name" value="VanY-like_core_dom"/>
</dbReference>
<accession>A0ABU5K7F1</accession>
<evidence type="ECO:0000256" key="2">
    <source>
        <dbReference type="SAM" id="SignalP"/>
    </source>
</evidence>
<keyword evidence="2" id="KW-0732">Signal</keyword>
<evidence type="ECO:0000313" key="4">
    <source>
        <dbReference type="EMBL" id="MDZ5660370.1"/>
    </source>
</evidence>
<feature type="domain" description="D-alanyl-D-alanine carboxypeptidase-like core" evidence="3">
    <location>
        <begin position="101"/>
        <end position="228"/>
    </location>
</feature>
<evidence type="ECO:0000313" key="5">
    <source>
        <dbReference type="Proteomes" id="UP001291999"/>
    </source>
</evidence>
<evidence type="ECO:0000256" key="1">
    <source>
        <dbReference type="SAM" id="MobiDB-lite"/>
    </source>
</evidence>
<keyword evidence="5" id="KW-1185">Reference proteome</keyword>
<gene>
    <name evidence="4" type="ORF">SFC79_01225</name>
</gene>
<evidence type="ECO:0000259" key="3">
    <source>
        <dbReference type="Pfam" id="PF02557"/>
    </source>
</evidence>
<dbReference type="PROSITE" id="PS51257">
    <property type="entry name" value="PROKAR_LIPOPROTEIN"/>
    <property type="match status" value="1"/>
</dbReference>
<comment type="caution">
    <text evidence="4">The sequence shown here is derived from an EMBL/GenBank/DDBJ whole genome shotgun (WGS) entry which is preliminary data.</text>
</comment>
<dbReference type="PANTHER" id="PTHR34385">
    <property type="entry name" value="D-ALANYL-D-ALANINE CARBOXYPEPTIDASE"/>
    <property type="match status" value="1"/>
</dbReference>
<feature type="compositionally biased region" description="Low complexity" evidence="1">
    <location>
        <begin position="39"/>
        <end position="54"/>
    </location>
</feature>
<protein>
    <submittedName>
        <fullName evidence="4">M15 family metallopeptidase</fullName>
    </submittedName>
</protein>
<dbReference type="SUPFAM" id="SSF55166">
    <property type="entry name" value="Hedgehog/DD-peptidase"/>
    <property type="match status" value="1"/>
</dbReference>
<feature type="chain" id="PRO_5045097174" evidence="2">
    <location>
        <begin position="26"/>
        <end position="254"/>
    </location>
</feature>
<feature type="signal peptide" evidence="2">
    <location>
        <begin position="1"/>
        <end position="25"/>
    </location>
</feature>
<reference evidence="4 5" key="1">
    <citation type="submission" date="2023-11" db="EMBL/GenBank/DDBJ databases">
        <title>Novel species in genus Nocardioides.</title>
        <authorList>
            <person name="Zhou H."/>
        </authorList>
    </citation>
    <scope>NUCLEOTIDE SEQUENCE [LARGE SCALE GENOMIC DNA]</scope>
    <source>
        <strain evidence="4 5">S-58</strain>
    </source>
</reference>
<dbReference type="InterPro" id="IPR058193">
    <property type="entry name" value="VanY/YodJ_core_dom"/>
</dbReference>
<dbReference type="Proteomes" id="UP001291999">
    <property type="component" value="Unassembled WGS sequence"/>
</dbReference>
<dbReference type="InterPro" id="IPR052179">
    <property type="entry name" value="DD-CPase-like"/>
</dbReference>
<proteinExistence type="predicted"/>
<dbReference type="Gene3D" id="3.30.1380.10">
    <property type="match status" value="1"/>
</dbReference>
<dbReference type="InterPro" id="IPR009045">
    <property type="entry name" value="Zn_M74/Hedgehog-like"/>
</dbReference>
<dbReference type="EMBL" id="JAXQPW010000001">
    <property type="protein sequence ID" value="MDZ5660370.1"/>
    <property type="molecule type" value="Genomic_DNA"/>
</dbReference>
<organism evidence="4 5">
    <name type="scientific">Nocardioides renjunii</name>
    <dbReference type="NCBI Taxonomy" id="3095075"/>
    <lineage>
        <taxon>Bacteria</taxon>
        <taxon>Bacillati</taxon>
        <taxon>Actinomycetota</taxon>
        <taxon>Actinomycetes</taxon>
        <taxon>Propionibacteriales</taxon>
        <taxon>Nocardioidaceae</taxon>
        <taxon>Nocardioides</taxon>
    </lineage>
</organism>
<dbReference type="RefSeq" id="WP_322422924.1">
    <property type="nucleotide sequence ID" value="NZ_JAXQPW010000001.1"/>
</dbReference>
<dbReference type="PANTHER" id="PTHR34385:SF1">
    <property type="entry name" value="PEPTIDOGLYCAN L-ALANYL-D-GLUTAMATE ENDOPEPTIDASE CWLK"/>
    <property type="match status" value="1"/>
</dbReference>
<sequence>MGHRAAGIVVAVVVTALMVGCSAGADTTAPEPSASSEQAGEPAGDGAPAADPAPLRQPDPFDLTRHSIDDPRSPWVVVNRRRPLRPATHRPELAVVEGYLVHPRVVRPLAALLGAGRRAGLDLRVMSAYRSHGRQAQLYAGAVAARGAERAARTTAPAGHSEHQTGLAVDLGRASTGECNVQACFARTREARWLRRHAHRFGFVLRYPAGGQRMTGYAHESWHFRHVGRPLATHLRHERIPTLEEAFGLVGAGS</sequence>
<name>A0ABU5K7F1_9ACTN</name>
<dbReference type="CDD" id="cd14852">
    <property type="entry name" value="LD-carboxypeptidase"/>
    <property type="match status" value="1"/>
</dbReference>
<dbReference type="Pfam" id="PF02557">
    <property type="entry name" value="VanY"/>
    <property type="match status" value="1"/>
</dbReference>